<keyword evidence="2 5" id="KW-0238">DNA-binding</keyword>
<protein>
    <submittedName>
        <fullName evidence="5">AraC-like DNA-binding protein</fullName>
    </submittedName>
</protein>
<feature type="domain" description="HTH araC/xylS-type" evidence="4">
    <location>
        <begin position="171"/>
        <end position="268"/>
    </location>
</feature>
<dbReference type="SUPFAM" id="SSF46689">
    <property type="entry name" value="Homeodomain-like"/>
    <property type="match status" value="1"/>
</dbReference>
<dbReference type="PROSITE" id="PS01124">
    <property type="entry name" value="HTH_ARAC_FAMILY_2"/>
    <property type="match status" value="1"/>
</dbReference>
<dbReference type="InterPro" id="IPR009057">
    <property type="entry name" value="Homeodomain-like_sf"/>
</dbReference>
<organism evidence="5 6">
    <name type="scientific">Granulicella aggregans</name>
    <dbReference type="NCBI Taxonomy" id="474949"/>
    <lineage>
        <taxon>Bacteria</taxon>
        <taxon>Pseudomonadati</taxon>
        <taxon>Acidobacteriota</taxon>
        <taxon>Terriglobia</taxon>
        <taxon>Terriglobales</taxon>
        <taxon>Acidobacteriaceae</taxon>
        <taxon>Granulicella</taxon>
    </lineage>
</organism>
<dbReference type="RefSeq" id="WP_184218961.1">
    <property type="nucleotide sequence ID" value="NZ_JACHIP010000004.1"/>
</dbReference>
<sequence length="275" mass="29827">MDRLSPFFSNFTLSAKVFFSGHLCGTSSDHATRSVGHLHVLRSGVLNILNKTGEPTVIREPTVLLYARPGEHTFRTEGAEIVCAFVDFGAGTLNPLLAALPSLLTVPLSAVSGLAPTVDLLFSEAFDQRDGRQAAVDRLAEYFMLLLLRSAIDSQLVQGGIVAALSDKHLSRALAEIHHAPERDWSLEELAHVAGMSRARFAARFLATMGKTPFEYLSLWRIGVAQSLLKKGEPLKMIAPSVGYASAGALSRSFSLRVGQPPMAWLAAQQFNEIK</sequence>
<keyword evidence="3" id="KW-0804">Transcription</keyword>
<keyword evidence="1" id="KW-0805">Transcription regulation</keyword>
<gene>
    <name evidence="5" type="ORF">HDF16_003485</name>
</gene>
<dbReference type="GO" id="GO:0043565">
    <property type="term" value="F:sequence-specific DNA binding"/>
    <property type="evidence" value="ECO:0007669"/>
    <property type="project" value="InterPro"/>
</dbReference>
<dbReference type="Proteomes" id="UP000540989">
    <property type="component" value="Unassembled WGS sequence"/>
</dbReference>
<dbReference type="SMART" id="SM00342">
    <property type="entry name" value="HTH_ARAC"/>
    <property type="match status" value="1"/>
</dbReference>
<dbReference type="Gene3D" id="1.10.10.60">
    <property type="entry name" value="Homeodomain-like"/>
    <property type="match status" value="1"/>
</dbReference>
<dbReference type="PANTHER" id="PTHR46796:SF7">
    <property type="entry name" value="ARAC FAMILY TRANSCRIPTIONAL REGULATOR"/>
    <property type="match status" value="1"/>
</dbReference>
<dbReference type="InterPro" id="IPR018060">
    <property type="entry name" value="HTH_AraC"/>
</dbReference>
<dbReference type="InterPro" id="IPR032783">
    <property type="entry name" value="AraC_lig"/>
</dbReference>
<evidence type="ECO:0000313" key="5">
    <source>
        <dbReference type="EMBL" id="MBB5058771.1"/>
    </source>
</evidence>
<proteinExistence type="predicted"/>
<evidence type="ECO:0000256" key="1">
    <source>
        <dbReference type="ARBA" id="ARBA00023015"/>
    </source>
</evidence>
<dbReference type="EMBL" id="JACHIP010000004">
    <property type="protein sequence ID" value="MBB5058771.1"/>
    <property type="molecule type" value="Genomic_DNA"/>
</dbReference>
<reference evidence="5 6" key="1">
    <citation type="submission" date="2020-08" db="EMBL/GenBank/DDBJ databases">
        <title>Genomic Encyclopedia of Type Strains, Phase IV (KMG-V): Genome sequencing to study the core and pangenomes of soil and plant-associated prokaryotes.</title>
        <authorList>
            <person name="Whitman W."/>
        </authorList>
    </citation>
    <scope>NUCLEOTIDE SEQUENCE [LARGE SCALE GENOMIC DNA]</scope>
    <source>
        <strain evidence="5 6">M8UP14</strain>
    </source>
</reference>
<accession>A0A7W8E4Q2</accession>
<dbReference type="GO" id="GO:0003700">
    <property type="term" value="F:DNA-binding transcription factor activity"/>
    <property type="evidence" value="ECO:0007669"/>
    <property type="project" value="InterPro"/>
</dbReference>
<dbReference type="Pfam" id="PF12852">
    <property type="entry name" value="Cupin_6"/>
    <property type="match status" value="1"/>
</dbReference>
<name>A0A7W8E4Q2_9BACT</name>
<dbReference type="InterPro" id="IPR050204">
    <property type="entry name" value="AraC_XylS_family_regulators"/>
</dbReference>
<evidence type="ECO:0000259" key="4">
    <source>
        <dbReference type="PROSITE" id="PS01124"/>
    </source>
</evidence>
<keyword evidence="6" id="KW-1185">Reference proteome</keyword>
<dbReference type="PANTHER" id="PTHR46796">
    <property type="entry name" value="HTH-TYPE TRANSCRIPTIONAL ACTIVATOR RHAS-RELATED"/>
    <property type="match status" value="1"/>
</dbReference>
<evidence type="ECO:0000256" key="2">
    <source>
        <dbReference type="ARBA" id="ARBA00023125"/>
    </source>
</evidence>
<evidence type="ECO:0000313" key="6">
    <source>
        <dbReference type="Proteomes" id="UP000540989"/>
    </source>
</evidence>
<comment type="caution">
    <text evidence="5">The sequence shown here is derived from an EMBL/GenBank/DDBJ whole genome shotgun (WGS) entry which is preliminary data.</text>
</comment>
<dbReference type="AlphaFoldDB" id="A0A7W8E4Q2"/>
<evidence type="ECO:0000256" key="3">
    <source>
        <dbReference type="ARBA" id="ARBA00023163"/>
    </source>
</evidence>
<dbReference type="Pfam" id="PF12833">
    <property type="entry name" value="HTH_18"/>
    <property type="match status" value="1"/>
</dbReference>